<gene>
    <name evidence="3" type="ORF">N656DRAFT_784325</name>
</gene>
<proteinExistence type="predicted"/>
<dbReference type="GeneID" id="89940269"/>
<reference evidence="3" key="2">
    <citation type="submission" date="2023-05" db="EMBL/GenBank/DDBJ databases">
        <authorList>
            <consortium name="Lawrence Berkeley National Laboratory"/>
            <person name="Steindorff A."/>
            <person name="Hensen N."/>
            <person name="Bonometti L."/>
            <person name="Westerberg I."/>
            <person name="Brannstrom I.O."/>
            <person name="Guillou S."/>
            <person name="Cros-Aarteil S."/>
            <person name="Calhoun S."/>
            <person name="Haridas S."/>
            <person name="Kuo A."/>
            <person name="Mondo S."/>
            <person name="Pangilinan J."/>
            <person name="Riley R."/>
            <person name="Labutti K."/>
            <person name="Andreopoulos B."/>
            <person name="Lipzen A."/>
            <person name="Chen C."/>
            <person name="Yanf M."/>
            <person name="Daum C."/>
            <person name="Ng V."/>
            <person name="Clum A."/>
            <person name="Ohm R."/>
            <person name="Martin F."/>
            <person name="Silar P."/>
            <person name="Natvig D."/>
            <person name="Lalanne C."/>
            <person name="Gautier V."/>
            <person name="Ament-Velasquez S.L."/>
            <person name="Kruys A."/>
            <person name="Hutchinson M.I."/>
            <person name="Powell A.J."/>
            <person name="Barry K."/>
            <person name="Miller A.N."/>
            <person name="Grigoriev I.V."/>
            <person name="Debuchy R."/>
            <person name="Gladieux P."/>
            <person name="Thoren M.H."/>
            <person name="Johannesson H."/>
        </authorList>
    </citation>
    <scope>NUCLEOTIDE SEQUENCE</scope>
    <source>
        <strain evidence="3">CBS 508.74</strain>
    </source>
</reference>
<dbReference type="AlphaFoldDB" id="A0AAN6T8T2"/>
<name>A0AAN6T8T2_9PEZI</name>
<sequence length="554" mass="62903">MPPLSSTGSTRSPFWFYEGDGDFGGSEFQCRVLQSDGKEVKEIMLDNPEKWEQWFKNSEERLERLPNPDNGIAPGYEILLSARVTPITHGIEASLTDLPVSSAYWKRIVKCLFVDKSLLTVMDDDQSRTCSYYFPTEINQAKTEVYNASVSAPFPGRFAVSSTHFVDSRFTTAVFFGCDSRQMDRISYNLKQSPHIKSHRLLPAWLFIELQKYRMERQVTEVMMGASDVFTRFFLYDPEKRASSLKALLRGQSSKQSWIDHSKVRKCRLDARLVIDEIRSTQAQLWALLHGMDDMDKSRSSQNHSRPDLSSRPTWSESSAVSPLDQQSETKAGAEQPKLVPDHFTESPSSGETLLHKLREISFDFDAMISKCQRGSDDMAYTIDSYMAEINTELAAAAARDARASKALGFAAMVYLPITSLATIFAMPIFDWKARWLDHNGHYVPAQPSPTRSSGVSGSTSPDRSANSEEDPGALAVVSGYFWIYLGVALLATFFTVGAYIKHTRRWQHIRRYMWCSVRFCYSVLLDFCSIYRRFCQVSGAETRHENCHKDDEV</sequence>
<evidence type="ECO:0000313" key="3">
    <source>
        <dbReference type="EMBL" id="KAK4108299.1"/>
    </source>
</evidence>
<evidence type="ECO:0000256" key="2">
    <source>
        <dbReference type="SAM" id="Phobius"/>
    </source>
</evidence>
<feature type="region of interest" description="Disordered" evidence="1">
    <location>
        <begin position="447"/>
        <end position="471"/>
    </location>
</feature>
<evidence type="ECO:0000256" key="1">
    <source>
        <dbReference type="SAM" id="MobiDB-lite"/>
    </source>
</evidence>
<evidence type="ECO:0000313" key="4">
    <source>
        <dbReference type="Proteomes" id="UP001302812"/>
    </source>
</evidence>
<keyword evidence="2" id="KW-0812">Transmembrane</keyword>
<keyword evidence="2" id="KW-1133">Transmembrane helix</keyword>
<accession>A0AAN6T8T2</accession>
<keyword evidence="2" id="KW-0472">Membrane</keyword>
<protein>
    <submittedName>
        <fullName evidence="3">Uncharacterized protein</fullName>
    </submittedName>
</protein>
<dbReference type="EMBL" id="MU853364">
    <property type="protein sequence ID" value="KAK4108299.1"/>
    <property type="molecule type" value="Genomic_DNA"/>
</dbReference>
<reference evidence="3" key="1">
    <citation type="journal article" date="2023" name="Mol. Phylogenet. Evol.">
        <title>Genome-scale phylogeny and comparative genomics of the fungal order Sordariales.</title>
        <authorList>
            <person name="Hensen N."/>
            <person name="Bonometti L."/>
            <person name="Westerberg I."/>
            <person name="Brannstrom I.O."/>
            <person name="Guillou S."/>
            <person name="Cros-Aarteil S."/>
            <person name="Calhoun S."/>
            <person name="Haridas S."/>
            <person name="Kuo A."/>
            <person name="Mondo S."/>
            <person name="Pangilinan J."/>
            <person name="Riley R."/>
            <person name="LaButti K."/>
            <person name="Andreopoulos B."/>
            <person name="Lipzen A."/>
            <person name="Chen C."/>
            <person name="Yan M."/>
            <person name="Daum C."/>
            <person name="Ng V."/>
            <person name="Clum A."/>
            <person name="Steindorff A."/>
            <person name="Ohm R.A."/>
            <person name="Martin F."/>
            <person name="Silar P."/>
            <person name="Natvig D.O."/>
            <person name="Lalanne C."/>
            <person name="Gautier V."/>
            <person name="Ament-Velasquez S.L."/>
            <person name="Kruys A."/>
            <person name="Hutchinson M.I."/>
            <person name="Powell A.J."/>
            <person name="Barry K."/>
            <person name="Miller A.N."/>
            <person name="Grigoriev I.V."/>
            <person name="Debuchy R."/>
            <person name="Gladieux P."/>
            <person name="Hiltunen Thoren M."/>
            <person name="Johannesson H."/>
        </authorList>
    </citation>
    <scope>NUCLEOTIDE SEQUENCE</scope>
    <source>
        <strain evidence="3">CBS 508.74</strain>
    </source>
</reference>
<feature type="compositionally biased region" description="Basic and acidic residues" evidence="1">
    <location>
        <begin position="296"/>
        <end position="309"/>
    </location>
</feature>
<feature type="compositionally biased region" description="Polar residues" evidence="1">
    <location>
        <begin position="311"/>
        <end position="330"/>
    </location>
</feature>
<feature type="transmembrane region" description="Helical" evidence="2">
    <location>
        <begin position="407"/>
        <end position="430"/>
    </location>
</feature>
<comment type="caution">
    <text evidence="3">The sequence shown here is derived from an EMBL/GenBank/DDBJ whole genome shotgun (WGS) entry which is preliminary data.</text>
</comment>
<organism evidence="3 4">
    <name type="scientific">Canariomyces notabilis</name>
    <dbReference type="NCBI Taxonomy" id="2074819"/>
    <lineage>
        <taxon>Eukaryota</taxon>
        <taxon>Fungi</taxon>
        <taxon>Dikarya</taxon>
        <taxon>Ascomycota</taxon>
        <taxon>Pezizomycotina</taxon>
        <taxon>Sordariomycetes</taxon>
        <taxon>Sordariomycetidae</taxon>
        <taxon>Sordariales</taxon>
        <taxon>Chaetomiaceae</taxon>
        <taxon>Canariomyces</taxon>
    </lineage>
</organism>
<keyword evidence="4" id="KW-1185">Reference proteome</keyword>
<feature type="region of interest" description="Disordered" evidence="1">
    <location>
        <begin position="296"/>
        <end position="350"/>
    </location>
</feature>
<dbReference type="Proteomes" id="UP001302812">
    <property type="component" value="Unassembled WGS sequence"/>
</dbReference>
<dbReference type="RefSeq" id="XP_064665869.1">
    <property type="nucleotide sequence ID" value="XM_064816144.1"/>
</dbReference>
<feature type="transmembrane region" description="Helical" evidence="2">
    <location>
        <begin position="482"/>
        <end position="501"/>
    </location>
</feature>
<feature type="compositionally biased region" description="Polar residues" evidence="1">
    <location>
        <begin position="449"/>
        <end position="465"/>
    </location>
</feature>